<name>A0ABR0EEM6_ZASCE</name>
<dbReference type="Proteomes" id="UP001305779">
    <property type="component" value="Unassembled WGS sequence"/>
</dbReference>
<proteinExistence type="predicted"/>
<gene>
    <name evidence="2" type="ORF">PRZ48_010108</name>
</gene>
<keyword evidence="1" id="KW-0732">Signal</keyword>
<evidence type="ECO:0000256" key="1">
    <source>
        <dbReference type="SAM" id="SignalP"/>
    </source>
</evidence>
<comment type="caution">
    <text evidence="2">The sequence shown here is derived from an EMBL/GenBank/DDBJ whole genome shotgun (WGS) entry which is preliminary data.</text>
</comment>
<feature type="chain" id="PRO_5047363043" evidence="1">
    <location>
        <begin position="20"/>
        <end position="50"/>
    </location>
</feature>
<protein>
    <submittedName>
        <fullName evidence="2">Uncharacterized protein</fullName>
    </submittedName>
</protein>
<accession>A0ABR0EEM6</accession>
<feature type="signal peptide" evidence="1">
    <location>
        <begin position="1"/>
        <end position="19"/>
    </location>
</feature>
<keyword evidence="3" id="KW-1185">Reference proteome</keyword>
<dbReference type="EMBL" id="JAXOVC010000007">
    <property type="protein sequence ID" value="KAK4499590.1"/>
    <property type="molecule type" value="Genomic_DNA"/>
</dbReference>
<reference evidence="2 3" key="1">
    <citation type="journal article" date="2023" name="G3 (Bethesda)">
        <title>A chromosome-level genome assembly of Zasmidium syzygii isolated from banana leaves.</title>
        <authorList>
            <person name="van Westerhoven A.C."/>
            <person name="Mehrabi R."/>
            <person name="Talebi R."/>
            <person name="Steentjes M.B.F."/>
            <person name="Corcolon B."/>
            <person name="Chong P.A."/>
            <person name="Kema G.H.J."/>
            <person name="Seidl M.F."/>
        </authorList>
    </citation>
    <scope>NUCLEOTIDE SEQUENCE [LARGE SCALE GENOMIC DNA]</scope>
    <source>
        <strain evidence="2 3">P124</strain>
    </source>
</reference>
<evidence type="ECO:0000313" key="3">
    <source>
        <dbReference type="Proteomes" id="UP001305779"/>
    </source>
</evidence>
<sequence length="50" mass="5200">MQFATLLPAILGLVATAFAQDCVGTVGTCDPSDPQICMGNGQNYTCETTM</sequence>
<organism evidence="2 3">
    <name type="scientific">Zasmidium cellare</name>
    <name type="common">Wine cellar mold</name>
    <name type="synonym">Racodium cellare</name>
    <dbReference type="NCBI Taxonomy" id="395010"/>
    <lineage>
        <taxon>Eukaryota</taxon>
        <taxon>Fungi</taxon>
        <taxon>Dikarya</taxon>
        <taxon>Ascomycota</taxon>
        <taxon>Pezizomycotina</taxon>
        <taxon>Dothideomycetes</taxon>
        <taxon>Dothideomycetidae</taxon>
        <taxon>Mycosphaerellales</taxon>
        <taxon>Mycosphaerellaceae</taxon>
        <taxon>Zasmidium</taxon>
    </lineage>
</organism>
<evidence type="ECO:0000313" key="2">
    <source>
        <dbReference type="EMBL" id="KAK4499590.1"/>
    </source>
</evidence>